<evidence type="ECO:0000256" key="1">
    <source>
        <dbReference type="SAM" id="MobiDB-lite"/>
    </source>
</evidence>
<feature type="region of interest" description="Disordered" evidence="1">
    <location>
        <begin position="1"/>
        <end position="22"/>
    </location>
</feature>
<reference evidence="2 3" key="1">
    <citation type="submission" date="2020-09" db="EMBL/GenBank/DDBJ databases">
        <title>De no assembly of potato wild relative species, Solanum commersonii.</title>
        <authorList>
            <person name="Cho K."/>
        </authorList>
    </citation>
    <scope>NUCLEOTIDE SEQUENCE [LARGE SCALE GENOMIC DNA]</scope>
    <source>
        <strain evidence="2">LZ3.2</strain>
        <tissue evidence="2">Leaf</tissue>
    </source>
</reference>
<evidence type="ECO:0000313" key="3">
    <source>
        <dbReference type="Proteomes" id="UP000824120"/>
    </source>
</evidence>
<dbReference type="OrthoDB" id="1327544at2759"/>
<organism evidence="2 3">
    <name type="scientific">Solanum commersonii</name>
    <name type="common">Commerson's wild potato</name>
    <name type="synonym">Commerson's nightshade</name>
    <dbReference type="NCBI Taxonomy" id="4109"/>
    <lineage>
        <taxon>Eukaryota</taxon>
        <taxon>Viridiplantae</taxon>
        <taxon>Streptophyta</taxon>
        <taxon>Embryophyta</taxon>
        <taxon>Tracheophyta</taxon>
        <taxon>Spermatophyta</taxon>
        <taxon>Magnoliopsida</taxon>
        <taxon>eudicotyledons</taxon>
        <taxon>Gunneridae</taxon>
        <taxon>Pentapetalae</taxon>
        <taxon>asterids</taxon>
        <taxon>lamiids</taxon>
        <taxon>Solanales</taxon>
        <taxon>Solanaceae</taxon>
        <taxon>Solanoideae</taxon>
        <taxon>Solaneae</taxon>
        <taxon>Solanum</taxon>
    </lineage>
</organism>
<dbReference type="AlphaFoldDB" id="A0A9J6B409"/>
<feature type="non-terminal residue" evidence="2">
    <location>
        <position position="49"/>
    </location>
</feature>
<dbReference type="EMBL" id="JACXVP010000001">
    <property type="protein sequence ID" value="KAG5631441.1"/>
    <property type="molecule type" value="Genomic_DNA"/>
</dbReference>
<accession>A0A9J6B409</accession>
<proteinExistence type="predicted"/>
<dbReference type="Proteomes" id="UP000824120">
    <property type="component" value="Chromosome 1"/>
</dbReference>
<protein>
    <submittedName>
        <fullName evidence="2">Uncharacterized protein</fullName>
    </submittedName>
</protein>
<comment type="caution">
    <text evidence="2">The sequence shown here is derived from an EMBL/GenBank/DDBJ whole genome shotgun (WGS) entry which is preliminary data.</text>
</comment>
<keyword evidence="3" id="KW-1185">Reference proteome</keyword>
<sequence>MTSKTPVPERTESVDQIPIPHSPVIVEVDHCSDNEIPTPVIPPIAVDDQ</sequence>
<name>A0A9J6B409_SOLCO</name>
<gene>
    <name evidence="2" type="ORF">H5410_003158</name>
</gene>
<evidence type="ECO:0000313" key="2">
    <source>
        <dbReference type="EMBL" id="KAG5631441.1"/>
    </source>
</evidence>